<evidence type="ECO:0008006" key="11">
    <source>
        <dbReference type="Google" id="ProtNLM"/>
    </source>
</evidence>
<name>A0A9W7AGV3_9STRA</name>
<dbReference type="PANTHER" id="PTHR12866">
    <property type="entry name" value="UBIQUITIN-LIKE-CONJUGATING ENZYME ATG3"/>
    <property type="match status" value="1"/>
</dbReference>
<comment type="similarity">
    <text evidence="2">Belongs to the ATG3 family.</text>
</comment>
<keyword evidence="3" id="KW-0813">Transport</keyword>
<evidence type="ECO:0000256" key="4">
    <source>
        <dbReference type="ARBA" id="ARBA00022490"/>
    </source>
</evidence>
<dbReference type="GO" id="GO:0000422">
    <property type="term" value="P:autophagy of mitochondrion"/>
    <property type="evidence" value="ECO:0007669"/>
    <property type="project" value="TreeGrafter"/>
</dbReference>
<comment type="caution">
    <text evidence="9">The sequence shown here is derived from an EMBL/GenBank/DDBJ whole genome shotgun (WGS) entry which is preliminary data.</text>
</comment>
<sequence length="314" mass="33923">MSSFLQGLQSRAKDIRETLTPALSTSAFTSRGVLTPAQFVLAGDELVASCPTWQWSGATGKGTTRGYLPPGKQFLVTRGVPSTSRCRGADFLPQAAMMKDNGEGWMVEDDGVGGEDEGFDLCEGGEDPKKAPPAASTGGGGDPPQPEVTEGPPSSAVQEGEDEDDEYADMDDFTDPDLADDLSSLAVSPSAPPANLRRYDVMISYDKYYQTPRVWLLGYSPSGSPLPGPSMFEDVMEDYVNRTVTVERFPYTGEVVISVHPCQHGNVMKNIVENMREGGGEVRVESYMTVFLKFVSSIIPRINYDFTQGVEAGK</sequence>
<feature type="compositionally biased region" description="Acidic residues" evidence="8">
    <location>
        <begin position="107"/>
        <end position="125"/>
    </location>
</feature>
<dbReference type="GO" id="GO:0000407">
    <property type="term" value="C:phagophore assembly site"/>
    <property type="evidence" value="ECO:0007669"/>
    <property type="project" value="TreeGrafter"/>
</dbReference>
<evidence type="ECO:0000256" key="3">
    <source>
        <dbReference type="ARBA" id="ARBA00022448"/>
    </source>
</evidence>
<proteinExistence type="inferred from homology"/>
<dbReference type="OrthoDB" id="1584384at2759"/>
<gene>
    <name evidence="9" type="ORF">TrRE_jg6071</name>
</gene>
<dbReference type="InterPro" id="IPR007135">
    <property type="entry name" value="Atg3/Atg10"/>
</dbReference>
<keyword evidence="4" id="KW-0963">Cytoplasm</keyword>
<dbReference type="GO" id="GO:0000045">
    <property type="term" value="P:autophagosome assembly"/>
    <property type="evidence" value="ECO:0007669"/>
    <property type="project" value="TreeGrafter"/>
</dbReference>
<feature type="compositionally biased region" description="Acidic residues" evidence="8">
    <location>
        <begin position="159"/>
        <end position="180"/>
    </location>
</feature>
<dbReference type="Proteomes" id="UP001165082">
    <property type="component" value="Unassembled WGS sequence"/>
</dbReference>
<evidence type="ECO:0000256" key="7">
    <source>
        <dbReference type="ARBA" id="ARBA00023006"/>
    </source>
</evidence>
<reference evidence="9" key="1">
    <citation type="submission" date="2022-07" db="EMBL/GenBank/DDBJ databases">
        <title>Genome analysis of Parmales, a sister group of diatoms, reveals the evolutionary specialization of diatoms from phago-mixotrophs to photoautotrophs.</title>
        <authorList>
            <person name="Ban H."/>
            <person name="Sato S."/>
            <person name="Yoshikawa S."/>
            <person name="Kazumasa Y."/>
            <person name="Nakamura Y."/>
            <person name="Ichinomiya M."/>
            <person name="Saitoh K."/>
            <person name="Sato N."/>
            <person name="Blanc-Mathieu R."/>
            <person name="Endo H."/>
            <person name="Kuwata A."/>
            <person name="Ogata H."/>
        </authorList>
    </citation>
    <scope>NUCLEOTIDE SEQUENCE</scope>
</reference>
<dbReference type="GO" id="GO:0044804">
    <property type="term" value="P:nucleophagy"/>
    <property type="evidence" value="ECO:0007669"/>
    <property type="project" value="TreeGrafter"/>
</dbReference>
<keyword evidence="10" id="KW-1185">Reference proteome</keyword>
<dbReference type="AlphaFoldDB" id="A0A9W7AGV3"/>
<protein>
    <recommendedName>
        <fullName evidence="11">Autophagy-related protein 3</fullName>
    </recommendedName>
</protein>
<evidence type="ECO:0000256" key="2">
    <source>
        <dbReference type="ARBA" id="ARBA00007683"/>
    </source>
</evidence>
<dbReference type="PANTHER" id="PTHR12866:SF2">
    <property type="entry name" value="UBIQUITIN-LIKE-CONJUGATING ENZYME ATG3"/>
    <property type="match status" value="1"/>
</dbReference>
<evidence type="ECO:0000313" key="10">
    <source>
        <dbReference type="Proteomes" id="UP001165082"/>
    </source>
</evidence>
<accession>A0A9W7AGV3</accession>
<keyword evidence="7" id="KW-0072">Autophagy</keyword>
<feature type="region of interest" description="Disordered" evidence="8">
    <location>
        <begin position="107"/>
        <end position="191"/>
    </location>
</feature>
<organism evidence="9 10">
    <name type="scientific">Triparma retinervis</name>
    <dbReference type="NCBI Taxonomy" id="2557542"/>
    <lineage>
        <taxon>Eukaryota</taxon>
        <taxon>Sar</taxon>
        <taxon>Stramenopiles</taxon>
        <taxon>Ochrophyta</taxon>
        <taxon>Bolidophyceae</taxon>
        <taxon>Parmales</taxon>
        <taxon>Triparmaceae</taxon>
        <taxon>Triparma</taxon>
    </lineage>
</organism>
<dbReference type="GO" id="GO:0005829">
    <property type="term" value="C:cytosol"/>
    <property type="evidence" value="ECO:0007669"/>
    <property type="project" value="TreeGrafter"/>
</dbReference>
<keyword evidence="5" id="KW-0833">Ubl conjugation pathway</keyword>
<dbReference type="EMBL" id="BRXZ01001355">
    <property type="protein sequence ID" value="GMH69157.1"/>
    <property type="molecule type" value="Genomic_DNA"/>
</dbReference>
<keyword evidence="6" id="KW-0653">Protein transport</keyword>
<comment type="subcellular location">
    <subcellularLocation>
        <location evidence="1">Cytoplasm</location>
    </subcellularLocation>
</comment>
<evidence type="ECO:0000256" key="1">
    <source>
        <dbReference type="ARBA" id="ARBA00004496"/>
    </source>
</evidence>
<evidence type="ECO:0000313" key="9">
    <source>
        <dbReference type="EMBL" id="GMH69157.1"/>
    </source>
</evidence>
<evidence type="ECO:0000256" key="8">
    <source>
        <dbReference type="SAM" id="MobiDB-lite"/>
    </source>
</evidence>
<dbReference type="Pfam" id="PF03987">
    <property type="entry name" value="Autophagy_act_C"/>
    <property type="match status" value="1"/>
</dbReference>
<dbReference type="GO" id="GO:0019776">
    <property type="term" value="F:Atg8-family ligase activity"/>
    <property type="evidence" value="ECO:0007669"/>
    <property type="project" value="TreeGrafter"/>
</dbReference>
<dbReference type="GO" id="GO:0061723">
    <property type="term" value="P:glycophagy"/>
    <property type="evidence" value="ECO:0007669"/>
    <property type="project" value="TreeGrafter"/>
</dbReference>
<evidence type="ECO:0000256" key="6">
    <source>
        <dbReference type="ARBA" id="ARBA00022927"/>
    </source>
</evidence>
<evidence type="ECO:0000256" key="5">
    <source>
        <dbReference type="ARBA" id="ARBA00022786"/>
    </source>
</evidence>
<feature type="compositionally biased region" description="Low complexity" evidence="8">
    <location>
        <begin position="181"/>
        <end position="191"/>
    </location>
</feature>
<dbReference type="GO" id="GO:0015031">
    <property type="term" value="P:protein transport"/>
    <property type="evidence" value="ECO:0007669"/>
    <property type="project" value="UniProtKB-KW"/>
</dbReference>